<dbReference type="RefSeq" id="WP_003292747.1">
    <property type="nucleotide sequence ID" value="NZ_KK020676.1"/>
</dbReference>
<evidence type="ECO:0000313" key="2">
    <source>
        <dbReference type="Proteomes" id="UP000026923"/>
    </source>
</evidence>
<accession>A0A061JPK5</accession>
<protein>
    <submittedName>
        <fullName evidence="1">Uncharacterized protein</fullName>
    </submittedName>
</protein>
<dbReference type="HOGENOM" id="CLU_018444_0_0_6"/>
<dbReference type="AlphaFoldDB" id="A0A061JPK5"/>
<sequence length="815" mass="91622">MSKREILLRLASEQGQSPWIVSEILNLLGSHPELIDLPRAIDQLVRVLRTCSVGVPIGLENSDDIVLHEACEWLISLSRQPNIRVLLGEQFWLGNNRSARNPVHQRGVKIFGFPYASFLHIFSDYENAQDYERLLAQLLIASHKIGTDRLISQRYEVYKALGNLCGQRNFFISPELKVWDTTEKFVVSCRGFLPGKSRSENAENFAAIARFVRYCNGESPRVGGGGGGHRGQRKEQSRPELVNFITEDPRGFVLGDPDDPDQLPGHYDILVGHTDTVDGDLAPGEISPSTEIWVLDDDGCERPYVADLLGQQNVEAHIVRSRQFLPFSYNQLTLVELRNLLFGASDLFHSCLQELSCTKDPARIQLRMEAIVALHISLWLGQSMTQVVQLSVVDDETDDTDGLALILGDSALFSMVVRRPDLAGDDRWQASSGVRLSLLRILLPDLADSAQLVKQLLKAFPHSANQLFTYQTEQLDAEIKGLLLELGEDDRRYTRTKLRSYLFHQIVTDTQDVAAASMLSGVEIPSAQTPRYYLQLDANHLRNIYTTSLVRVLTQVYACAGLAYEPAGLNPDQEGGLGATHCLLPETIAYNVSAMAAVLRKKAKGRLSDMLAWHNCYTLWSVQMFSLITACRAIRNPLMLIDEFDSVLGMGALSDKDADDRHMSRLICMPPMLRRQITNYLEHCASISRQLIGYLSRDDDRDRWSRGFFLWISPTGIRRAEIAPDTIVQQMVQVAGYTGHRVNSYRKFLRTELTERGCPPEALTALMGHWLRGEEPQDAYSSFCPAAYANVLDEWITPLLRELGWSALSSQWVTE</sequence>
<organism evidence="1 2">
    <name type="scientific">Stutzerimonas stutzeri KOS6</name>
    <dbReference type="NCBI Taxonomy" id="1218352"/>
    <lineage>
        <taxon>Bacteria</taxon>
        <taxon>Pseudomonadati</taxon>
        <taxon>Pseudomonadota</taxon>
        <taxon>Gammaproteobacteria</taxon>
        <taxon>Pseudomonadales</taxon>
        <taxon>Pseudomonadaceae</taxon>
        <taxon>Stutzerimonas</taxon>
    </lineage>
</organism>
<proteinExistence type="predicted"/>
<dbReference type="eggNOG" id="COG0582">
    <property type="taxonomic scope" value="Bacteria"/>
</dbReference>
<evidence type="ECO:0000313" key="1">
    <source>
        <dbReference type="EMBL" id="EWC41657.1"/>
    </source>
</evidence>
<gene>
    <name evidence="1" type="ORF">B597_008325</name>
</gene>
<dbReference type="OrthoDB" id="5614256at2"/>
<dbReference type="EMBL" id="AMCZ02000008">
    <property type="protein sequence ID" value="EWC41657.1"/>
    <property type="molecule type" value="Genomic_DNA"/>
</dbReference>
<name>A0A061JPK5_STUST</name>
<comment type="caution">
    <text evidence="1">The sequence shown here is derived from an EMBL/GenBank/DDBJ whole genome shotgun (WGS) entry which is preliminary data.</text>
</comment>
<dbReference type="Proteomes" id="UP000026923">
    <property type="component" value="Unassembled WGS sequence"/>
</dbReference>
<reference evidence="1 2" key="1">
    <citation type="journal article" date="2013" name="Genome Announc.">
        <title>Draft Genome of the Nitrogen-Fixing Bacterium Pseudomonas stutzeri Strain KOS6 Isolated from Industrial Hydrocarbon Sludge.</title>
        <authorList>
            <person name="Grigoryeva T.V."/>
            <person name="Laikov A.V."/>
            <person name="Naumova R.P."/>
            <person name="Manolov A.I."/>
            <person name="Larin A.K."/>
            <person name="Karpova I.Y."/>
            <person name="Semashko T.A."/>
            <person name="Alexeev D.G."/>
            <person name="Kostryukova E.S."/>
            <person name="Muller R."/>
            <person name="Govorun V.M."/>
        </authorList>
    </citation>
    <scope>NUCLEOTIDE SEQUENCE [LARGE SCALE GENOMIC DNA]</scope>
    <source>
        <strain evidence="1 2">KOS6</strain>
    </source>
</reference>